<sequence length="187" mass="21013">MGPRYNTYVAPGRNTSGHHSKPCSRIEYVSSLTSPVQSACYLKDVPPYPTIRRVQSLHAPPSSTIRSVPSSQTEVPPDDEATYCPRPLYQYKPHQSSQACSDYHVTQLQPYFENGWVQYHYSPYSSSSSSCYSPNGALCDVDAYSTVQLRPLHHLPSRDFALYNPRLQGKNLYSYPGLPVSLVMTIM</sequence>
<dbReference type="GO" id="GO:0007264">
    <property type="term" value="P:small GTPase-mediated signal transduction"/>
    <property type="evidence" value="ECO:0007669"/>
    <property type="project" value="TreeGrafter"/>
</dbReference>
<dbReference type="GO" id="GO:0005096">
    <property type="term" value="F:GTPase activator activity"/>
    <property type="evidence" value="ECO:0007669"/>
    <property type="project" value="UniProtKB-KW"/>
</dbReference>
<dbReference type="GO" id="GO:0005794">
    <property type="term" value="C:Golgi apparatus"/>
    <property type="evidence" value="ECO:0007669"/>
    <property type="project" value="TreeGrafter"/>
</dbReference>
<evidence type="ECO:0000313" key="4">
    <source>
        <dbReference type="Proteomes" id="UP000006813"/>
    </source>
</evidence>
<reference evidence="3 4" key="1">
    <citation type="journal article" date="2011" name="Nature">
        <title>Genome sequencing reveals insights into physiology and longevity of the naked mole rat.</title>
        <authorList>
            <person name="Kim E.B."/>
            <person name="Fang X."/>
            <person name="Fushan A.A."/>
            <person name="Huang Z."/>
            <person name="Lobanov A.V."/>
            <person name="Han L."/>
            <person name="Marino S.M."/>
            <person name="Sun X."/>
            <person name="Turanov A.A."/>
            <person name="Yang P."/>
            <person name="Yim S.H."/>
            <person name="Zhao X."/>
            <person name="Kasaikina M.V."/>
            <person name="Stoletzki N."/>
            <person name="Peng C."/>
            <person name="Polak P."/>
            <person name="Xiong Z."/>
            <person name="Kiezun A."/>
            <person name="Zhu Y."/>
            <person name="Chen Y."/>
            <person name="Kryukov G.V."/>
            <person name="Zhang Q."/>
            <person name="Peshkin L."/>
            <person name="Yang L."/>
            <person name="Bronson R.T."/>
            <person name="Buffenstein R."/>
            <person name="Wang B."/>
            <person name="Han C."/>
            <person name="Li Q."/>
            <person name="Chen L."/>
            <person name="Zhao W."/>
            <person name="Sunyaev S.R."/>
            <person name="Park T.J."/>
            <person name="Zhang G."/>
            <person name="Wang J."/>
            <person name="Gladyshev V.N."/>
        </authorList>
    </citation>
    <scope>NUCLEOTIDE SEQUENCE [LARGE SCALE GENOMIC DNA]</scope>
</reference>
<dbReference type="InterPro" id="IPR051576">
    <property type="entry name" value="PX-Rho_GAP"/>
</dbReference>
<dbReference type="InParanoid" id="G5AY73"/>
<dbReference type="GO" id="GO:0001650">
    <property type="term" value="C:fibrillar center"/>
    <property type="evidence" value="ECO:0007669"/>
    <property type="project" value="TreeGrafter"/>
</dbReference>
<feature type="region of interest" description="Disordered" evidence="2">
    <location>
        <begin position="1"/>
        <end position="21"/>
    </location>
</feature>
<gene>
    <name evidence="3" type="ORF">GW7_09207</name>
</gene>
<evidence type="ECO:0000256" key="1">
    <source>
        <dbReference type="ARBA" id="ARBA00022468"/>
    </source>
</evidence>
<name>G5AY73_HETGA</name>
<dbReference type="GO" id="GO:0015629">
    <property type="term" value="C:actin cytoskeleton"/>
    <property type="evidence" value="ECO:0007669"/>
    <property type="project" value="TreeGrafter"/>
</dbReference>
<dbReference type="GO" id="GO:0005938">
    <property type="term" value="C:cell cortex"/>
    <property type="evidence" value="ECO:0007669"/>
    <property type="project" value="TreeGrafter"/>
</dbReference>
<feature type="compositionally biased region" description="Polar residues" evidence="2">
    <location>
        <begin position="61"/>
        <end position="74"/>
    </location>
</feature>
<evidence type="ECO:0000313" key="3">
    <source>
        <dbReference type="EMBL" id="EHB01984.1"/>
    </source>
</evidence>
<keyword evidence="1" id="KW-0343">GTPase activation</keyword>
<dbReference type="STRING" id="10181.G5AY73"/>
<dbReference type="EMBL" id="JH167498">
    <property type="protein sequence ID" value="EHB01984.1"/>
    <property type="molecule type" value="Genomic_DNA"/>
</dbReference>
<dbReference type="PANTHER" id="PTHR15729:SF13">
    <property type="entry name" value="RHO GTPASE-ACTIVATING PROTEIN 32"/>
    <property type="match status" value="1"/>
</dbReference>
<organism evidence="3 4">
    <name type="scientific">Heterocephalus glaber</name>
    <name type="common">Naked mole rat</name>
    <dbReference type="NCBI Taxonomy" id="10181"/>
    <lineage>
        <taxon>Eukaryota</taxon>
        <taxon>Metazoa</taxon>
        <taxon>Chordata</taxon>
        <taxon>Craniata</taxon>
        <taxon>Vertebrata</taxon>
        <taxon>Euteleostomi</taxon>
        <taxon>Mammalia</taxon>
        <taxon>Eutheria</taxon>
        <taxon>Euarchontoglires</taxon>
        <taxon>Glires</taxon>
        <taxon>Rodentia</taxon>
        <taxon>Hystricomorpha</taxon>
        <taxon>Bathyergidae</taxon>
        <taxon>Heterocephalus</taxon>
    </lineage>
</organism>
<dbReference type="GO" id="GO:0005654">
    <property type="term" value="C:nucleoplasm"/>
    <property type="evidence" value="ECO:0007669"/>
    <property type="project" value="TreeGrafter"/>
</dbReference>
<dbReference type="Proteomes" id="UP000006813">
    <property type="component" value="Unassembled WGS sequence"/>
</dbReference>
<proteinExistence type="predicted"/>
<evidence type="ECO:0000256" key="2">
    <source>
        <dbReference type="SAM" id="MobiDB-lite"/>
    </source>
</evidence>
<dbReference type="PANTHER" id="PTHR15729">
    <property type="entry name" value="CDC42 GTPASE-ACTIVATING PROTEIN"/>
    <property type="match status" value="1"/>
</dbReference>
<feature type="region of interest" description="Disordered" evidence="2">
    <location>
        <begin position="59"/>
        <end position="78"/>
    </location>
</feature>
<dbReference type="AlphaFoldDB" id="G5AY73"/>
<protein>
    <submittedName>
        <fullName evidence="3">Rho/Cdc42/Rac GTPase-activating protein RICS</fullName>
    </submittedName>
</protein>
<accession>G5AY73</accession>